<keyword evidence="3 4" id="KW-0560">Oxidoreductase</keyword>
<keyword evidence="2 4" id="KW-0575">Peroxidase</keyword>
<dbReference type="PIRSF" id="PIRSF000303">
    <property type="entry name" value="Glutathion_perox"/>
    <property type="match status" value="1"/>
</dbReference>
<evidence type="ECO:0000259" key="5">
    <source>
        <dbReference type="PROSITE" id="PS51352"/>
    </source>
</evidence>
<dbReference type="RefSeq" id="WP_262096177.1">
    <property type="nucleotide sequence ID" value="NZ_JAOEGN010000007.1"/>
</dbReference>
<comment type="similarity">
    <text evidence="1 4">Belongs to the glutathione peroxidase family.</text>
</comment>
<dbReference type="InterPro" id="IPR036249">
    <property type="entry name" value="Thioredoxin-like_sf"/>
</dbReference>
<protein>
    <recommendedName>
        <fullName evidence="4">Glutathione peroxidase</fullName>
    </recommendedName>
</protein>
<evidence type="ECO:0000256" key="2">
    <source>
        <dbReference type="ARBA" id="ARBA00022559"/>
    </source>
</evidence>
<evidence type="ECO:0000256" key="3">
    <source>
        <dbReference type="ARBA" id="ARBA00023002"/>
    </source>
</evidence>
<evidence type="ECO:0000313" key="6">
    <source>
        <dbReference type="EMBL" id="MCU0104919.1"/>
    </source>
</evidence>
<name>A0ABT2PVF0_9MOLU</name>
<dbReference type="GO" id="GO:0004601">
    <property type="term" value="F:peroxidase activity"/>
    <property type="evidence" value="ECO:0007669"/>
    <property type="project" value="UniProtKB-KW"/>
</dbReference>
<dbReference type="PANTHER" id="PTHR11592">
    <property type="entry name" value="GLUTATHIONE PEROXIDASE"/>
    <property type="match status" value="1"/>
</dbReference>
<organism evidence="6 7">
    <name type="scientific">Paracholeplasma vituli</name>
    <dbReference type="NCBI Taxonomy" id="69473"/>
    <lineage>
        <taxon>Bacteria</taxon>
        <taxon>Bacillati</taxon>
        <taxon>Mycoplasmatota</taxon>
        <taxon>Mollicutes</taxon>
        <taxon>Acholeplasmatales</taxon>
        <taxon>Acholeplasmataceae</taxon>
        <taxon>Paracholeplasma</taxon>
    </lineage>
</organism>
<dbReference type="PROSITE" id="PS51355">
    <property type="entry name" value="GLUTATHIONE_PEROXID_3"/>
    <property type="match status" value="1"/>
</dbReference>
<dbReference type="PANTHER" id="PTHR11592:SF78">
    <property type="entry name" value="GLUTATHIONE PEROXIDASE"/>
    <property type="match status" value="1"/>
</dbReference>
<dbReference type="Gene3D" id="3.40.30.10">
    <property type="entry name" value="Glutaredoxin"/>
    <property type="match status" value="1"/>
</dbReference>
<dbReference type="CDD" id="cd00340">
    <property type="entry name" value="GSH_Peroxidase"/>
    <property type="match status" value="1"/>
</dbReference>
<dbReference type="PRINTS" id="PR01011">
    <property type="entry name" value="GLUTPROXDASE"/>
</dbReference>
<evidence type="ECO:0000256" key="1">
    <source>
        <dbReference type="ARBA" id="ARBA00006926"/>
    </source>
</evidence>
<evidence type="ECO:0000313" key="7">
    <source>
        <dbReference type="Proteomes" id="UP001209076"/>
    </source>
</evidence>
<dbReference type="Pfam" id="PF00255">
    <property type="entry name" value="GSHPx"/>
    <property type="match status" value="1"/>
</dbReference>
<dbReference type="EMBL" id="JAOEGN010000007">
    <property type="protein sequence ID" value="MCU0104919.1"/>
    <property type="molecule type" value="Genomic_DNA"/>
</dbReference>
<dbReference type="Proteomes" id="UP001209076">
    <property type="component" value="Unassembled WGS sequence"/>
</dbReference>
<dbReference type="InterPro" id="IPR029760">
    <property type="entry name" value="GPX_CS"/>
</dbReference>
<sequence>MSIYKFEFKKVNQQSVSMEQYKGKVLLIFNSATKCGYTKQYDAIEALYEKYHDKGLEVLDFPSNQFMNQAPGSSKEIASFCQMKFGTKFETFDKIDVNGKQAHPLFKFLRTKKAVDYPKTKPSLIDRLRGIDSIKWNFTKFLVDRNGNVVYRFSPSFTPEEMERFIKELI</sequence>
<accession>A0ABT2PVF0</accession>
<keyword evidence="7" id="KW-1185">Reference proteome</keyword>
<comment type="caution">
    <text evidence="6">The sequence shown here is derived from an EMBL/GenBank/DDBJ whole genome shotgun (WGS) entry which is preliminary data.</text>
</comment>
<dbReference type="InterPro" id="IPR013766">
    <property type="entry name" value="Thioredoxin_domain"/>
</dbReference>
<evidence type="ECO:0000256" key="4">
    <source>
        <dbReference type="RuleBase" id="RU000499"/>
    </source>
</evidence>
<dbReference type="InterPro" id="IPR000889">
    <property type="entry name" value="Glutathione_peroxidase"/>
</dbReference>
<dbReference type="PROSITE" id="PS51352">
    <property type="entry name" value="THIOREDOXIN_2"/>
    <property type="match status" value="1"/>
</dbReference>
<gene>
    <name evidence="6" type="ORF">N7603_04540</name>
</gene>
<dbReference type="PROSITE" id="PS00763">
    <property type="entry name" value="GLUTATHIONE_PEROXID_2"/>
    <property type="match status" value="1"/>
</dbReference>
<reference evidence="7" key="1">
    <citation type="submission" date="2023-07" db="EMBL/GenBank/DDBJ databases">
        <title>Novel Mycoplasma species identified in domestic and wild animals.</title>
        <authorList>
            <person name="Volokhov D.V."/>
            <person name="Furtak V.A."/>
            <person name="Zagorodnyaya T.A."/>
        </authorList>
    </citation>
    <scope>NUCLEOTIDE SEQUENCE [LARGE SCALE GENOMIC DNA]</scope>
    <source>
        <strain evidence="7">92-19</strain>
    </source>
</reference>
<dbReference type="SUPFAM" id="SSF52833">
    <property type="entry name" value="Thioredoxin-like"/>
    <property type="match status" value="1"/>
</dbReference>
<feature type="domain" description="Thioredoxin" evidence="5">
    <location>
        <begin position="1"/>
        <end position="170"/>
    </location>
</feature>
<proteinExistence type="inferred from homology"/>